<dbReference type="InterPro" id="IPR046960">
    <property type="entry name" value="PPR_At4g14850-like_plant"/>
</dbReference>
<dbReference type="STRING" id="29655.A0A0K9PF49"/>
<reference evidence="4" key="1">
    <citation type="journal article" date="2016" name="Nature">
        <title>The genome of the seagrass Zostera marina reveals angiosperm adaptation to the sea.</title>
        <authorList>
            <person name="Olsen J.L."/>
            <person name="Rouze P."/>
            <person name="Verhelst B."/>
            <person name="Lin Y.-C."/>
            <person name="Bayer T."/>
            <person name="Collen J."/>
            <person name="Dattolo E."/>
            <person name="De Paoli E."/>
            <person name="Dittami S."/>
            <person name="Maumus F."/>
            <person name="Michel G."/>
            <person name="Kersting A."/>
            <person name="Lauritano C."/>
            <person name="Lohaus R."/>
            <person name="Toepel M."/>
            <person name="Tonon T."/>
            <person name="Vanneste K."/>
            <person name="Amirebrahimi M."/>
            <person name="Brakel J."/>
            <person name="Bostroem C."/>
            <person name="Chovatia M."/>
            <person name="Grimwood J."/>
            <person name="Jenkins J.W."/>
            <person name="Jueterbock A."/>
            <person name="Mraz A."/>
            <person name="Stam W.T."/>
            <person name="Tice H."/>
            <person name="Bornberg-Bauer E."/>
            <person name="Green P.J."/>
            <person name="Pearson G.A."/>
            <person name="Procaccini G."/>
            <person name="Duarte C.M."/>
            <person name="Schmutz J."/>
            <person name="Reusch T.B.H."/>
            <person name="Van de Peer Y."/>
        </authorList>
    </citation>
    <scope>NUCLEOTIDE SEQUENCE [LARGE SCALE GENOMIC DNA]</scope>
    <source>
        <strain evidence="4">cv. Finnish</strain>
    </source>
</reference>
<dbReference type="GO" id="GO:0009451">
    <property type="term" value="P:RNA modification"/>
    <property type="evidence" value="ECO:0000318"/>
    <property type="project" value="GO_Central"/>
</dbReference>
<feature type="repeat" description="PPR" evidence="2">
    <location>
        <begin position="282"/>
        <end position="316"/>
    </location>
</feature>
<dbReference type="FunFam" id="1.25.40.10:FF:000351">
    <property type="entry name" value="Pentatricopeptide repeat-containing protein"/>
    <property type="match status" value="1"/>
</dbReference>
<dbReference type="FunFam" id="1.25.40.10:FF:000090">
    <property type="entry name" value="Pentatricopeptide repeat-containing protein, chloroplastic"/>
    <property type="match status" value="1"/>
</dbReference>
<dbReference type="FunFam" id="1.25.40.10:FF:000682">
    <property type="entry name" value="Pentatricopeptide repeat-containing protein At3g16610"/>
    <property type="match status" value="1"/>
</dbReference>
<dbReference type="PANTHER" id="PTHR47926">
    <property type="entry name" value="PENTATRICOPEPTIDE REPEAT-CONTAINING PROTEIN"/>
    <property type="match status" value="1"/>
</dbReference>
<protein>
    <submittedName>
        <fullName evidence="3">Pentatricopeptide repeat-containing protein</fullName>
    </submittedName>
</protein>
<keyword evidence="4" id="KW-1185">Reference proteome</keyword>
<dbReference type="OMA" id="GYIPMPD"/>
<dbReference type="Proteomes" id="UP000036987">
    <property type="component" value="Unassembled WGS sequence"/>
</dbReference>
<feature type="repeat" description="PPR" evidence="2">
    <location>
        <begin position="386"/>
        <end position="420"/>
    </location>
</feature>
<dbReference type="EMBL" id="LFYR01000955">
    <property type="protein sequence ID" value="KMZ66845.1"/>
    <property type="molecule type" value="Genomic_DNA"/>
</dbReference>
<evidence type="ECO:0000256" key="2">
    <source>
        <dbReference type="PROSITE-ProRule" id="PRU00708"/>
    </source>
</evidence>
<evidence type="ECO:0000313" key="4">
    <source>
        <dbReference type="Proteomes" id="UP000036987"/>
    </source>
</evidence>
<dbReference type="PROSITE" id="PS51375">
    <property type="entry name" value="PPR"/>
    <property type="match status" value="5"/>
</dbReference>
<feature type="repeat" description="PPR" evidence="2">
    <location>
        <begin position="181"/>
        <end position="215"/>
    </location>
</feature>
<dbReference type="NCBIfam" id="TIGR00756">
    <property type="entry name" value="PPR"/>
    <property type="match status" value="5"/>
</dbReference>
<evidence type="ECO:0000256" key="1">
    <source>
        <dbReference type="ARBA" id="ARBA00022737"/>
    </source>
</evidence>
<gene>
    <name evidence="3" type="ORF">ZOSMA_287G00080</name>
</gene>
<dbReference type="PANTHER" id="PTHR47926:SF357">
    <property type="entry name" value="PENTATRICOPEPTIDE REPEAT-CONTAINING PROTEIN"/>
    <property type="match status" value="1"/>
</dbReference>
<sequence length="789" mass="87977">MRIFSLRPPLPSLLRRLQAVLQECSSSTDDLTKVRQVHAQAVVGGISGISSLQNKLLGLYVLCRSFSDATNLFFRMEKIVPLPWNWMIRGFSLKEDFESVFLMYSKMWVSGVLPDKFTFTYVVKACSGISSMDLGRSIHQCIRILGFEMDLFIGSALIKMYTGFGLIHDAREVFDKMPDKDSILWNVMIDGYMKCRCVEAAIHIFKKMRQSESNLSYVSVVSVLSICSSEAMLESGRQLHGLAVKYGVEAQSAVANTLLALYSKCRHWSDMNNLLQLMPRVELIAWNGLISGYVQNGLMEQALNSFFNMQTSGIKPDSITLTCLLPAFSSVPAAVSLDHGKEIQAYALRNSVELDSFLQTALIDIYFKCRDVEMARKVFDGITKVDVVICSAMISGYVLNGMTCNALAVFRMFLQTQLKPNAVMIASVLPACSSLADRRLGQEVHGFAVKNEFESTCYVASALSDMYSKCGRLDLGYKFFTKTANRDVVAWNSMISSFVQNSRPEEAIRLFRKMGIEEGLVHDTVSISSILSACGSIPTLNHGKEIHGFMIRRPTHLMLDLFAQSALIDMYGKCGCLDSARKVFDSMDTKNDVSWNSIIAAYGIHGHLKAANDLFGRMKKEGFQPDDLTFLAMLSTCAHAGNLKQGFKYFNDMRQPRAVHYACMVDMLGRAGHLQDAFNLINSMPMEADAGIWGALLGACRVHNDAELAELASKHLFELDPANSGYYVLLSNVRAGSGQWEAAGNVRKLMKERNVFRLPGCSWIDLNNIYFEARQVISYEIVGSVVFFI</sequence>
<dbReference type="Pfam" id="PF01535">
    <property type="entry name" value="PPR"/>
    <property type="match status" value="5"/>
</dbReference>
<organism evidence="3 4">
    <name type="scientific">Zostera marina</name>
    <name type="common">Eelgrass</name>
    <dbReference type="NCBI Taxonomy" id="29655"/>
    <lineage>
        <taxon>Eukaryota</taxon>
        <taxon>Viridiplantae</taxon>
        <taxon>Streptophyta</taxon>
        <taxon>Embryophyta</taxon>
        <taxon>Tracheophyta</taxon>
        <taxon>Spermatophyta</taxon>
        <taxon>Magnoliopsida</taxon>
        <taxon>Liliopsida</taxon>
        <taxon>Zosteraceae</taxon>
        <taxon>Zostera</taxon>
    </lineage>
</organism>
<dbReference type="InterPro" id="IPR046848">
    <property type="entry name" value="E_motif"/>
</dbReference>
<dbReference type="OrthoDB" id="730395at2759"/>
<keyword evidence="1" id="KW-0677">Repeat</keyword>
<evidence type="ECO:0000313" key="3">
    <source>
        <dbReference type="EMBL" id="KMZ66845.1"/>
    </source>
</evidence>
<dbReference type="InterPro" id="IPR002885">
    <property type="entry name" value="PPR_rpt"/>
</dbReference>
<feature type="repeat" description="PPR" evidence="2">
    <location>
        <begin position="487"/>
        <end position="517"/>
    </location>
</feature>
<dbReference type="InterPro" id="IPR011990">
    <property type="entry name" value="TPR-like_helical_dom_sf"/>
</dbReference>
<dbReference type="FunFam" id="1.25.40.10:FF:000436">
    <property type="entry name" value="Pentatricopeptide repeat-containing protein At5g39350 family"/>
    <property type="match status" value="1"/>
</dbReference>
<dbReference type="Gene3D" id="1.25.40.10">
    <property type="entry name" value="Tetratricopeptide repeat domain"/>
    <property type="match status" value="6"/>
</dbReference>
<feature type="repeat" description="PPR" evidence="2">
    <location>
        <begin position="591"/>
        <end position="625"/>
    </location>
</feature>
<dbReference type="AlphaFoldDB" id="A0A0K9PF49"/>
<proteinExistence type="predicted"/>
<name>A0A0K9PF49_ZOSMR</name>
<accession>A0A0K9PF49</accession>
<dbReference type="Pfam" id="PF20431">
    <property type="entry name" value="E_motif"/>
    <property type="match status" value="1"/>
</dbReference>
<comment type="caution">
    <text evidence="3">The sequence shown here is derived from an EMBL/GenBank/DDBJ whole genome shotgun (WGS) entry which is preliminary data.</text>
</comment>
<dbReference type="GO" id="GO:0003723">
    <property type="term" value="F:RNA binding"/>
    <property type="evidence" value="ECO:0000318"/>
    <property type="project" value="GO_Central"/>
</dbReference>
<dbReference type="Pfam" id="PF13041">
    <property type="entry name" value="PPR_2"/>
    <property type="match status" value="3"/>
</dbReference>